<dbReference type="PIRSF" id="PIRSF005719">
    <property type="entry name" value="SMC"/>
    <property type="match status" value="1"/>
</dbReference>
<dbReference type="Pfam" id="PF06470">
    <property type="entry name" value="SMC_hinge"/>
    <property type="match status" value="1"/>
</dbReference>
<dbReference type="InterPro" id="IPR011890">
    <property type="entry name" value="SMC_prok"/>
</dbReference>
<feature type="binding site" evidence="6">
    <location>
        <begin position="33"/>
        <end position="40"/>
    </location>
    <ligand>
        <name>ATP</name>
        <dbReference type="ChEBI" id="CHEBI:30616"/>
    </ligand>
</feature>
<feature type="domain" description="SMC hinge" evidence="7">
    <location>
        <begin position="519"/>
        <end position="638"/>
    </location>
</feature>
<dbReference type="SUPFAM" id="SSF75553">
    <property type="entry name" value="Smc hinge domain"/>
    <property type="match status" value="1"/>
</dbReference>
<gene>
    <name evidence="6 8" type="primary">smc</name>
    <name evidence="8" type="ORF">GCM10022378_06390</name>
</gene>
<evidence type="ECO:0000256" key="5">
    <source>
        <dbReference type="ARBA" id="ARBA00023125"/>
    </source>
</evidence>
<keyword evidence="9" id="KW-1185">Reference proteome</keyword>
<organism evidence="8 9">
    <name type="scientific">Salinicoccus jeotgali</name>
    <dbReference type="NCBI Taxonomy" id="381634"/>
    <lineage>
        <taxon>Bacteria</taxon>
        <taxon>Bacillati</taxon>
        <taxon>Bacillota</taxon>
        <taxon>Bacilli</taxon>
        <taxon>Bacillales</taxon>
        <taxon>Staphylococcaceae</taxon>
        <taxon>Salinicoccus</taxon>
    </lineage>
</organism>
<name>A0ABP7EI49_9STAP</name>
<dbReference type="HAMAP" id="MF_01894">
    <property type="entry name" value="Smc_prok"/>
    <property type="match status" value="1"/>
</dbReference>
<dbReference type="EMBL" id="BAABCK010000013">
    <property type="protein sequence ID" value="GAA3718917.1"/>
    <property type="molecule type" value="Genomic_DNA"/>
</dbReference>
<dbReference type="Gene3D" id="6.10.140.1720">
    <property type="match status" value="1"/>
</dbReference>
<dbReference type="InterPro" id="IPR010935">
    <property type="entry name" value="SMC_hinge"/>
</dbReference>
<comment type="function">
    <text evidence="6">Required for chromosome condensation and partitioning.</text>
</comment>
<protein>
    <recommendedName>
        <fullName evidence="6">Chromosome partition protein Smc</fullName>
    </recommendedName>
</protein>
<feature type="coiled-coil region" evidence="6">
    <location>
        <begin position="814"/>
        <end position="902"/>
    </location>
</feature>
<comment type="caution">
    <text evidence="8">The sequence shown here is derived from an EMBL/GenBank/DDBJ whole genome shotgun (WGS) entry which is preliminary data.</text>
</comment>
<evidence type="ECO:0000256" key="3">
    <source>
        <dbReference type="ARBA" id="ARBA00022840"/>
    </source>
</evidence>
<evidence type="ECO:0000256" key="2">
    <source>
        <dbReference type="ARBA" id="ARBA00022741"/>
    </source>
</evidence>
<evidence type="ECO:0000313" key="9">
    <source>
        <dbReference type="Proteomes" id="UP001500920"/>
    </source>
</evidence>
<feature type="coiled-coil region" evidence="6">
    <location>
        <begin position="350"/>
        <end position="427"/>
    </location>
</feature>
<dbReference type="InterPro" id="IPR003395">
    <property type="entry name" value="RecF/RecN/SMC_N"/>
</dbReference>
<dbReference type="InterPro" id="IPR024704">
    <property type="entry name" value="SMC"/>
</dbReference>
<dbReference type="InterPro" id="IPR027417">
    <property type="entry name" value="P-loop_NTPase"/>
</dbReference>
<comment type="subunit">
    <text evidence="6">Homodimer.</text>
</comment>
<dbReference type="SMART" id="SM00968">
    <property type="entry name" value="SMC_hinge"/>
    <property type="match status" value="1"/>
</dbReference>
<evidence type="ECO:0000259" key="7">
    <source>
        <dbReference type="SMART" id="SM00968"/>
    </source>
</evidence>
<feature type="coiled-coil region" evidence="6">
    <location>
        <begin position="456"/>
        <end position="483"/>
    </location>
</feature>
<reference evidence="9" key="1">
    <citation type="journal article" date="2019" name="Int. J. Syst. Evol. Microbiol.">
        <title>The Global Catalogue of Microorganisms (GCM) 10K type strain sequencing project: providing services to taxonomists for standard genome sequencing and annotation.</title>
        <authorList>
            <consortium name="The Broad Institute Genomics Platform"/>
            <consortium name="The Broad Institute Genome Sequencing Center for Infectious Disease"/>
            <person name="Wu L."/>
            <person name="Ma J."/>
        </authorList>
    </citation>
    <scope>NUCLEOTIDE SEQUENCE [LARGE SCALE GENOMIC DNA]</scope>
    <source>
        <strain evidence="9">JCM 16981</strain>
    </source>
</reference>
<dbReference type="Proteomes" id="UP001500920">
    <property type="component" value="Unassembled WGS sequence"/>
</dbReference>
<dbReference type="Gene3D" id="3.30.70.1620">
    <property type="match status" value="1"/>
</dbReference>
<dbReference type="Gene3D" id="3.40.50.300">
    <property type="entry name" value="P-loop containing nucleotide triphosphate hydrolases"/>
    <property type="match status" value="2"/>
</dbReference>
<keyword evidence="3 6" id="KW-0067">ATP-binding</keyword>
<comment type="similarity">
    <text evidence="6">Belongs to the SMC family.</text>
</comment>
<dbReference type="RefSeq" id="WP_344701348.1">
    <property type="nucleotide sequence ID" value="NZ_BAABCK010000013.1"/>
</dbReference>
<feature type="coiled-coil region" evidence="6">
    <location>
        <begin position="672"/>
        <end position="730"/>
    </location>
</feature>
<proteinExistence type="inferred from homology"/>
<dbReference type="PANTHER" id="PTHR43977">
    <property type="entry name" value="STRUCTURAL MAINTENANCE OF CHROMOSOMES PROTEIN 3"/>
    <property type="match status" value="1"/>
</dbReference>
<dbReference type="Gene3D" id="1.20.1060.20">
    <property type="match status" value="1"/>
</dbReference>
<keyword evidence="5 6" id="KW-0238">DNA-binding</keyword>
<comment type="domain">
    <text evidence="6">Contains large globular domains required for ATP hydrolysis at each terminus and a third globular domain forming a flexible hinge near the middle of the molecule. These domains are separated by coiled-coil structures.</text>
</comment>
<evidence type="ECO:0000313" key="8">
    <source>
        <dbReference type="EMBL" id="GAA3718917.1"/>
    </source>
</evidence>
<evidence type="ECO:0000256" key="6">
    <source>
        <dbReference type="HAMAP-Rule" id="MF_01894"/>
    </source>
</evidence>
<comment type="subcellular location">
    <subcellularLocation>
        <location evidence="6">Cytoplasm</location>
    </subcellularLocation>
</comment>
<dbReference type="CDD" id="cd03278">
    <property type="entry name" value="ABC_SMC_barmotin"/>
    <property type="match status" value="1"/>
</dbReference>
<sequence length="1184" mass="135323">MVYLKKMEAHGFKSFADKADINFDAGVTAVVGPNGSGKSNITDAIRWVLGEQSARSIRGVKMEDVIFNGTADRKAMNYAYVRLVLDNASRTLQMDADEVHITRKLYRNGDSEYYINKERTRLKKINELFLDSGLGRNAYNIISQGEVDEVLKAKPEQRRGLIEEAAGVMKYKLRKKESEKRLEETADNLDRVHDIIHELEGRVHRLEKESATAEEYLALKEEMRNSDIEVTVYDVETLMAMLNEETEGLQSSEAKIKEMHSRLEHKEKRMAEIARQRDRHDEENAGLNRRLVELTKKLEQASGRIELYKERKDTKGQTSEELSKRLAAHQARAASIDSKHRESLKKAAELSTAVNELTGAQEEIAAHKKELLQDQSGEIETLKDEYYDLMVEKTTLENECRRAESEKSRLDDNIRQKKERVVELEHLQKTDNAQHAEEKTRHEKILKKMDDNHKALQSASAALKALEADYDNEKNRLDTARHYIEQQKSKVDMLSAMHNEYRGYYPGARFTLKNRAQLDGIIGAVGEMVSADKRYVKALDTALGAQAQNIITQDEQSAKAAISKLKSAKAGFATFLPRTTIRQRHLHKDIRGILERTSIKVHTMSEIAIHDDSIADVVGHLLGTTLVVETIDDATALASEINHRLRIVTLGGDTIMPGGAMSGGSKSTKGSIIENQQELQETKESLEAYRMKTRKIEATVKQLGDDLASQMEKKNKLDQTSQQLAAEKDKYHGNILRLGYQLEARADNIKILREELSGLGAPEDTAEKKERIVQIEVSLDHLNRRITQMNASDKDKKETLQHLTDEGHATSRELAAVKERLRHAQDETSRLEEEQEEITALINEAKEQQKMISEDLNEMDIERLEKERAYLSQEVEALNHSAEEKSSVLYALRKEYEELESDRRELLPVRDELQETFHAHKTKREKLDIQVEQKIEYLSETYKITYDRAKETHQDLTDIDQKRMKISLNRKSIDELGPVNLASIEEYARVGERYQFLKTQEEDLLEARDTLLEVIREMDGEVAMRFKETFKQINIRFGEVFQKMFGGGQAELRLTIEDDYLESGVEIYAQPPGKRLSTLSLLSGGERALTAISLLFSILQVRVSPFIILDEVEAALDESNVLRYAQYLKSLSKETQFIVITHRKGTMEESDRLFGVTMQERGVSQLISVDLKDYEENIREEETV</sequence>
<keyword evidence="2 6" id="KW-0547">Nucleotide-binding</keyword>
<dbReference type="Pfam" id="PF02463">
    <property type="entry name" value="SMC_N"/>
    <property type="match status" value="2"/>
</dbReference>
<evidence type="ECO:0000256" key="4">
    <source>
        <dbReference type="ARBA" id="ARBA00023054"/>
    </source>
</evidence>
<evidence type="ECO:0000256" key="1">
    <source>
        <dbReference type="ARBA" id="ARBA00022490"/>
    </source>
</evidence>
<dbReference type="SUPFAM" id="SSF52540">
    <property type="entry name" value="P-loop containing nucleoside triphosphate hydrolases"/>
    <property type="match status" value="2"/>
</dbReference>
<accession>A0ABP7EI49</accession>
<feature type="coiled-coil region" evidence="6">
    <location>
        <begin position="168"/>
        <end position="311"/>
    </location>
</feature>
<dbReference type="InterPro" id="IPR036277">
    <property type="entry name" value="SMC_hinge_sf"/>
</dbReference>
<keyword evidence="1 6" id="KW-0963">Cytoplasm</keyword>
<keyword evidence="4 6" id="KW-0175">Coiled coil</keyword>
<dbReference type="NCBIfam" id="TIGR02168">
    <property type="entry name" value="SMC_prok_B"/>
    <property type="match status" value="1"/>
</dbReference>